<dbReference type="PANTHER" id="PTHR33281:SF19">
    <property type="entry name" value="VOLTAGE-DEPENDENT ANION CHANNEL-FORMING PROTEIN YNEE"/>
    <property type="match status" value="1"/>
</dbReference>
<evidence type="ECO:0000313" key="11">
    <source>
        <dbReference type="Proteomes" id="UP000317648"/>
    </source>
</evidence>
<keyword evidence="6" id="KW-0406">Ion transport</keyword>
<dbReference type="GO" id="GO:0005254">
    <property type="term" value="F:chloride channel activity"/>
    <property type="evidence" value="ECO:0007669"/>
    <property type="project" value="InterPro"/>
</dbReference>
<evidence type="ECO:0000256" key="6">
    <source>
        <dbReference type="ARBA" id="ARBA00023065"/>
    </source>
</evidence>
<name>A0A518DM00_9BACT</name>
<feature type="transmembrane region" description="Helical" evidence="9">
    <location>
        <begin position="42"/>
        <end position="62"/>
    </location>
</feature>
<feature type="transmembrane region" description="Helical" evidence="9">
    <location>
        <begin position="20"/>
        <end position="36"/>
    </location>
</feature>
<comment type="similarity">
    <text evidence="8">Belongs to the anion channel-forming bestrophin (TC 1.A.46) family.</text>
</comment>
<dbReference type="GO" id="GO:0005886">
    <property type="term" value="C:plasma membrane"/>
    <property type="evidence" value="ECO:0007669"/>
    <property type="project" value="UniProtKB-SubCell"/>
</dbReference>
<dbReference type="InterPro" id="IPR044669">
    <property type="entry name" value="YneE/VCCN1/2-like"/>
</dbReference>
<gene>
    <name evidence="10" type="ORF">Pla8534_06430</name>
</gene>
<keyword evidence="5 9" id="KW-1133">Transmembrane helix</keyword>
<keyword evidence="11" id="KW-1185">Reference proteome</keyword>
<feature type="transmembrane region" description="Helical" evidence="9">
    <location>
        <begin position="233"/>
        <end position="251"/>
    </location>
</feature>
<feature type="transmembrane region" description="Helical" evidence="9">
    <location>
        <begin position="210"/>
        <end position="227"/>
    </location>
</feature>
<dbReference type="RefSeq" id="WP_145049191.1">
    <property type="nucleotide sequence ID" value="NZ_CP036433.1"/>
</dbReference>
<evidence type="ECO:0000256" key="7">
    <source>
        <dbReference type="ARBA" id="ARBA00023136"/>
    </source>
</evidence>
<dbReference type="AlphaFoldDB" id="A0A518DM00"/>
<dbReference type="OrthoDB" id="445589at2"/>
<sequence length="303" mass="35480">MYLARTFTLRGLIQFGWKQCLLFAVVSTLVCLVYDPDEFQHIAIPFLPLATLGTAMAIILGFRNNSAYDRWWEARKIWGGLVNQSRTWAMQLVTCLTPGEGEEKEAALARQEMVHRQIGYLNALRLQLRRQDNWAEVTPLLPERERDQLPLWKNKATQINVCNAEQLREAWKRGWIDSFHHVALLDTLEQFYELQGKCERIKNTPLPRQYSFFTTLFVWIFILLLPFGFVKELHWWTVPMSVLIGWIFMALEQVGRYTEEPFNNFVHDVPMTALCRTIEIDLRQTLGETELPPPVEPVRNILM</sequence>
<keyword evidence="2" id="KW-0813">Transport</keyword>
<proteinExistence type="inferred from homology"/>
<reference evidence="10 11" key="1">
    <citation type="submission" date="2019-02" db="EMBL/GenBank/DDBJ databases">
        <title>Deep-cultivation of Planctomycetes and their phenomic and genomic characterization uncovers novel biology.</title>
        <authorList>
            <person name="Wiegand S."/>
            <person name="Jogler M."/>
            <person name="Boedeker C."/>
            <person name="Pinto D."/>
            <person name="Vollmers J."/>
            <person name="Rivas-Marin E."/>
            <person name="Kohn T."/>
            <person name="Peeters S.H."/>
            <person name="Heuer A."/>
            <person name="Rast P."/>
            <person name="Oberbeckmann S."/>
            <person name="Bunk B."/>
            <person name="Jeske O."/>
            <person name="Meyerdierks A."/>
            <person name="Storesund J.E."/>
            <person name="Kallscheuer N."/>
            <person name="Luecker S."/>
            <person name="Lage O.M."/>
            <person name="Pohl T."/>
            <person name="Merkel B.J."/>
            <person name="Hornburger P."/>
            <person name="Mueller R.-W."/>
            <person name="Bruemmer F."/>
            <person name="Labrenz M."/>
            <person name="Spormann A.M."/>
            <person name="Op den Camp H."/>
            <person name="Overmann J."/>
            <person name="Amann R."/>
            <person name="Jetten M.S.M."/>
            <person name="Mascher T."/>
            <person name="Medema M.H."/>
            <person name="Devos D.P."/>
            <person name="Kaster A.-K."/>
            <person name="Ovreas L."/>
            <person name="Rohde M."/>
            <person name="Galperin M.Y."/>
            <person name="Jogler C."/>
        </authorList>
    </citation>
    <scope>NUCLEOTIDE SEQUENCE [LARGE SCALE GENOMIC DNA]</scope>
    <source>
        <strain evidence="10 11">Pla85_3_4</strain>
    </source>
</reference>
<dbReference type="EMBL" id="CP036433">
    <property type="protein sequence ID" value="QDU92870.1"/>
    <property type="molecule type" value="Genomic_DNA"/>
</dbReference>
<comment type="subcellular location">
    <subcellularLocation>
        <location evidence="1">Cell membrane</location>
        <topology evidence="1">Multi-pass membrane protein</topology>
    </subcellularLocation>
</comment>
<evidence type="ECO:0000256" key="5">
    <source>
        <dbReference type="ARBA" id="ARBA00022989"/>
    </source>
</evidence>
<keyword evidence="4 9" id="KW-0812">Transmembrane</keyword>
<evidence type="ECO:0000256" key="4">
    <source>
        <dbReference type="ARBA" id="ARBA00022692"/>
    </source>
</evidence>
<dbReference type="PANTHER" id="PTHR33281">
    <property type="entry name" value="UPF0187 PROTEIN YNEE"/>
    <property type="match status" value="1"/>
</dbReference>
<dbReference type="KEGG" id="lcre:Pla8534_06430"/>
<evidence type="ECO:0000256" key="9">
    <source>
        <dbReference type="SAM" id="Phobius"/>
    </source>
</evidence>
<organism evidence="10 11">
    <name type="scientific">Lignipirellula cremea</name>
    <dbReference type="NCBI Taxonomy" id="2528010"/>
    <lineage>
        <taxon>Bacteria</taxon>
        <taxon>Pseudomonadati</taxon>
        <taxon>Planctomycetota</taxon>
        <taxon>Planctomycetia</taxon>
        <taxon>Pirellulales</taxon>
        <taxon>Pirellulaceae</taxon>
        <taxon>Lignipirellula</taxon>
    </lineage>
</organism>
<evidence type="ECO:0000256" key="8">
    <source>
        <dbReference type="ARBA" id="ARBA00034708"/>
    </source>
</evidence>
<accession>A0A518DM00</accession>
<keyword evidence="3" id="KW-1003">Cell membrane</keyword>
<evidence type="ECO:0000256" key="1">
    <source>
        <dbReference type="ARBA" id="ARBA00004651"/>
    </source>
</evidence>
<dbReference type="Pfam" id="PF25539">
    <property type="entry name" value="Bestrophin_2"/>
    <property type="match status" value="1"/>
</dbReference>
<evidence type="ECO:0000313" key="10">
    <source>
        <dbReference type="EMBL" id="QDU92870.1"/>
    </source>
</evidence>
<evidence type="ECO:0000256" key="2">
    <source>
        <dbReference type="ARBA" id="ARBA00022448"/>
    </source>
</evidence>
<evidence type="ECO:0000256" key="3">
    <source>
        <dbReference type="ARBA" id="ARBA00022475"/>
    </source>
</evidence>
<protein>
    <submittedName>
        <fullName evidence="10">Bestrophin, RFP-TM, chloride channel</fullName>
    </submittedName>
</protein>
<dbReference type="Proteomes" id="UP000317648">
    <property type="component" value="Chromosome"/>
</dbReference>
<keyword evidence="7 9" id="KW-0472">Membrane</keyword>